<protein>
    <submittedName>
        <fullName evidence="1">Uncharacterized protein</fullName>
    </submittedName>
</protein>
<sequence length="302" mass="33775">MSNGVTSSQLKTATFSLALLLFLHRPSPPICWRVGSRLKSNLLIRPEILRPLLLTTGNTSFVESELPSCILLVFSSTSHPCSFNVFCSLFIIHRVALGAQHYFGVLSLETMQEFHQILVTFGVGHPHLVLSVLRDHLFATTHVNFFGGIDHVDFDVEIFSNLHILNLFAKEKVIRSNSISNRSASSSHHESICSSHSSVSTPRIFVSYRFRRASLRLQHQPFADSSSIHSTHSAAAAKRTPPFQLSASISTSVSSSSFDRHLIDSIAQRFNLRCFRSWILLRFGFVSSQISYPFINIDENSA</sequence>
<dbReference type="Proteomes" id="UP001157006">
    <property type="component" value="Chromosome 1S"/>
</dbReference>
<keyword evidence="2" id="KW-1185">Reference proteome</keyword>
<organism evidence="1 2">
    <name type="scientific">Vicia faba</name>
    <name type="common">Broad bean</name>
    <name type="synonym">Faba vulgaris</name>
    <dbReference type="NCBI Taxonomy" id="3906"/>
    <lineage>
        <taxon>Eukaryota</taxon>
        <taxon>Viridiplantae</taxon>
        <taxon>Streptophyta</taxon>
        <taxon>Embryophyta</taxon>
        <taxon>Tracheophyta</taxon>
        <taxon>Spermatophyta</taxon>
        <taxon>Magnoliopsida</taxon>
        <taxon>eudicotyledons</taxon>
        <taxon>Gunneridae</taxon>
        <taxon>Pentapetalae</taxon>
        <taxon>rosids</taxon>
        <taxon>fabids</taxon>
        <taxon>Fabales</taxon>
        <taxon>Fabaceae</taxon>
        <taxon>Papilionoideae</taxon>
        <taxon>50 kb inversion clade</taxon>
        <taxon>NPAAA clade</taxon>
        <taxon>Hologalegina</taxon>
        <taxon>IRL clade</taxon>
        <taxon>Fabeae</taxon>
        <taxon>Vicia</taxon>
    </lineage>
</organism>
<gene>
    <name evidence="1" type="ORF">VFH_I007720</name>
</gene>
<accession>A0AAV0Z314</accession>
<name>A0AAV0Z314_VICFA</name>
<evidence type="ECO:0000313" key="2">
    <source>
        <dbReference type="Proteomes" id="UP001157006"/>
    </source>
</evidence>
<dbReference type="AlphaFoldDB" id="A0AAV0Z314"/>
<proteinExistence type="predicted"/>
<reference evidence="1 2" key="1">
    <citation type="submission" date="2023-01" db="EMBL/GenBank/DDBJ databases">
        <authorList>
            <person name="Kreplak J."/>
        </authorList>
    </citation>
    <scope>NUCLEOTIDE SEQUENCE [LARGE SCALE GENOMIC DNA]</scope>
</reference>
<evidence type="ECO:0000313" key="1">
    <source>
        <dbReference type="EMBL" id="CAI8591798.1"/>
    </source>
</evidence>
<dbReference type="EMBL" id="OX451735">
    <property type="protein sequence ID" value="CAI8591798.1"/>
    <property type="molecule type" value="Genomic_DNA"/>
</dbReference>